<dbReference type="SMART" id="SM00244">
    <property type="entry name" value="PHB"/>
    <property type="match status" value="1"/>
</dbReference>
<comment type="caution">
    <text evidence="4">The sequence shown here is derived from an EMBL/GenBank/DDBJ whole genome shotgun (WGS) entry which is preliminary data.</text>
</comment>
<dbReference type="Gene3D" id="3.30.479.30">
    <property type="entry name" value="Band 7 domain"/>
    <property type="match status" value="1"/>
</dbReference>
<keyword evidence="5" id="KW-1185">Reference proteome</keyword>
<dbReference type="InterPro" id="IPR001107">
    <property type="entry name" value="Band_7"/>
</dbReference>
<dbReference type="RefSeq" id="WP_170284577.1">
    <property type="nucleotide sequence ID" value="NZ_VIVK01000001.1"/>
</dbReference>
<keyword evidence="2" id="KW-0472">Membrane</keyword>
<dbReference type="SUPFAM" id="SSF117892">
    <property type="entry name" value="Band 7/SPFH domain"/>
    <property type="match status" value="1"/>
</dbReference>
<sequence>MPLSTITDTGLTGPALWLVVAGLGVVAVLFASVRSVAADQQAVVRRFGRVVRVAGPGLVFRVPGIDRVTTVPRLPVRLPLVVSTLSRDGLPVRLIATVVCRIADPARSSDPFGTTAATVEDALTRQVGQTTLADLLAARAEAENVLPGRISEVTAAWGVEVLEIEVTDIETRWSSDLLRVVGQDADRNQ</sequence>
<dbReference type="PANTHER" id="PTHR10264">
    <property type="entry name" value="BAND 7 PROTEIN-RELATED"/>
    <property type="match status" value="1"/>
</dbReference>
<keyword evidence="2" id="KW-1133">Transmembrane helix</keyword>
<dbReference type="Pfam" id="PF01145">
    <property type="entry name" value="Band_7"/>
    <property type="match status" value="1"/>
</dbReference>
<dbReference type="GO" id="GO:0005886">
    <property type="term" value="C:plasma membrane"/>
    <property type="evidence" value="ECO:0007669"/>
    <property type="project" value="InterPro"/>
</dbReference>
<protein>
    <submittedName>
        <fullName evidence="4">SPFH domain/Band 7 family protein</fullName>
    </submittedName>
</protein>
<reference evidence="4 5" key="1">
    <citation type="submission" date="2019-06" db="EMBL/GenBank/DDBJ databases">
        <title>Sequencing the genomes of 1000 actinobacteria strains.</title>
        <authorList>
            <person name="Klenk H.-P."/>
        </authorList>
    </citation>
    <scope>NUCLEOTIDE SEQUENCE [LARGE SCALE GENOMIC DNA]</scope>
    <source>
        <strain evidence="4 5">DSM 24683</strain>
    </source>
</reference>
<dbReference type="InterPro" id="IPR043202">
    <property type="entry name" value="Band-7_stomatin-like"/>
</dbReference>
<proteinExistence type="inferred from homology"/>
<dbReference type="PRINTS" id="PR00721">
    <property type="entry name" value="STOMATIN"/>
</dbReference>
<dbReference type="AlphaFoldDB" id="A0A561BM35"/>
<dbReference type="InterPro" id="IPR001972">
    <property type="entry name" value="Stomatin_HflK_fam"/>
</dbReference>
<evidence type="ECO:0000259" key="3">
    <source>
        <dbReference type="SMART" id="SM00244"/>
    </source>
</evidence>
<dbReference type="InterPro" id="IPR036013">
    <property type="entry name" value="Band_7/SPFH_dom_sf"/>
</dbReference>
<evidence type="ECO:0000313" key="4">
    <source>
        <dbReference type="EMBL" id="TWD79877.1"/>
    </source>
</evidence>
<keyword evidence="2" id="KW-0812">Transmembrane</keyword>
<dbReference type="PANTHER" id="PTHR10264:SF19">
    <property type="entry name" value="AT06885P-RELATED"/>
    <property type="match status" value="1"/>
</dbReference>
<comment type="similarity">
    <text evidence="1">Belongs to the band 7/mec-2 family.</text>
</comment>
<evidence type="ECO:0000256" key="1">
    <source>
        <dbReference type="ARBA" id="ARBA00008164"/>
    </source>
</evidence>
<evidence type="ECO:0000256" key="2">
    <source>
        <dbReference type="SAM" id="Phobius"/>
    </source>
</evidence>
<feature type="domain" description="Band 7" evidence="3">
    <location>
        <begin position="31"/>
        <end position="185"/>
    </location>
</feature>
<name>A0A561BM35_9ACTN</name>
<dbReference type="EMBL" id="VIVK01000001">
    <property type="protein sequence ID" value="TWD79877.1"/>
    <property type="molecule type" value="Genomic_DNA"/>
</dbReference>
<feature type="transmembrane region" description="Helical" evidence="2">
    <location>
        <begin position="15"/>
        <end position="37"/>
    </location>
</feature>
<dbReference type="Proteomes" id="UP000318380">
    <property type="component" value="Unassembled WGS sequence"/>
</dbReference>
<gene>
    <name evidence="4" type="ORF">FB561_0943</name>
</gene>
<evidence type="ECO:0000313" key="5">
    <source>
        <dbReference type="Proteomes" id="UP000318380"/>
    </source>
</evidence>
<organism evidence="4 5">
    <name type="scientific">Kribbella amoyensis</name>
    <dbReference type="NCBI Taxonomy" id="996641"/>
    <lineage>
        <taxon>Bacteria</taxon>
        <taxon>Bacillati</taxon>
        <taxon>Actinomycetota</taxon>
        <taxon>Actinomycetes</taxon>
        <taxon>Propionibacteriales</taxon>
        <taxon>Kribbellaceae</taxon>
        <taxon>Kribbella</taxon>
    </lineage>
</organism>
<accession>A0A561BM35</accession>